<dbReference type="GO" id="GO:0000976">
    <property type="term" value="F:transcription cis-regulatory region binding"/>
    <property type="evidence" value="ECO:0007669"/>
    <property type="project" value="UniProtKB-ARBA"/>
</dbReference>
<organism evidence="11 12">
    <name type="scientific">Rubroshorea leprosula</name>
    <dbReference type="NCBI Taxonomy" id="152421"/>
    <lineage>
        <taxon>Eukaryota</taxon>
        <taxon>Viridiplantae</taxon>
        <taxon>Streptophyta</taxon>
        <taxon>Embryophyta</taxon>
        <taxon>Tracheophyta</taxon>
        <taxon>Spermatophyta</taxon>
        <taxon>Magnoliopsida</taxon>
        <taxon>eudicotyledons</taxon>
        <taxon>Gunneridae</taxon>
        <taxon>Pentapetalae</taxon>
        <taxon>rosids</taxon>
        <taxon>malvids</taxon>
        <taxon>Malvales</taxon>
        <taxon>Dipterocarpaceae</taxon>
        <taxon>Rubroshorea</taxon>
    </lineage>
</organism>
<accession>A0AAV5JKA1</accession>
<dbReference type="GO" id="GO:0006950">
    <property type="term" value="P:response to stress"/>
    <property type="evidence" value="ECO:0007669"/>
    <property type="project" value="UniProtKB-ARBA"/>
</dbReference>
<evidence type="ECO:0000256" key="1">
    <source>
        <dbReference type="ARBA" id="ARBA00004123"/>
    </source>
</evidence>
<keyword evidence="2" id="KW-0936">Ethylene signaling pathway</keyword>
<dbReference type="InterPro" id="IPR016177">
    <property type="entry name" value="DNA-bd_dom_sf"/>
</dbReference>
<feature type="region of interest" description="Disordered" evidence="9">
    <location>
        <begin position="135"/>
        <end position="164"/>
    </location>
</feature>
<gene>
    <name evidence="11" type="ORF">SLEP1_g22137</name>
</gene>
<feature type="region of interest" description="Disordered" evidence="9">
    <location>
        <begin position="223"/>
        <end position="269"/>
    </location>
</feature>
<proteinExistence type="inferred from homology"/>
<evidence type="ECO:0000256" key="5">
    <source>
        <dbReference type="ARBA" id="ARBA00023159"/>
    </source>
</evidence>
<dbReference type="InterPro" id="IPR044808">
    <property type="entry name" value="ERF_plant"/>
</dbReference>
<keyword evidence="7" id="KW-0539">Nucleus</keyword>
<dbReference type="Proteomes" id="UP001054252">
    <property type="component" value="Unassembled WGS sequence"/>
</dbReference>
<evidence type="ECO:0000256" key="7">
    <source>
        <dbReference type="ARBA" id="ARBA00023242"/>
    </source>
</evidence>
<comment type="similarity">
    <text evidence="8">Belongs to the AP2/ERF transcription factor family. ERF subfamily.</text>
</comment>
<dbReference type="FunFam" id="3.30.730.10:FF:000001">
    <property type="entry name" value="Ethylene-responsive transcription factor 2"/>
    <property type="match status" value="1"/>
</dbReference>
<dbReference type="GO" id="GO:0003700">
    <property type="term" value="F:DNA-binding transcription factor activity"/>
    <property type="evidence" value="ECO:0007669"/>
    <property type="project" value="InterPro"/>
</dbReference>
<feature type="compositionally biased region" description="Basic and acidic residues" evidence="9">
    <location>
        <begin position="252"/>
        <end position="266"/>
    </location>
</feature>
<dbReference type="PRINTS" id="PR00367">
    <property type="entry name" value="ETHRSPELEMNT"/>
</dbReference>
<dbReference type="AlphaFoldDB" id="A0AAV5JKA1"/>
<comment type="caution">
    <text evidence="11">The sequence shown here is derived from an EMBL/GenBank/DDBJ whole genome shotgun (WGS) entry which is preliminary data.</text>
</comment>
<evidence type="ECO:0000256" key="4">
    <source>
        <dbReference type="ARBA" id="ARBA00023125"/>
    </source>
</evidence>
<keyword evidence="12" id="KW-1185">Reference proteome</keyword>
<dbReference type="EMBL" id="BPVZ01000032">
    <property type="protein sequence ID" value="GKV10825.1"/>
    <property type="molecule type" value="Genomic_DNA"/>
</dbReference>
<dbReference type="InterPro" id="IPR001471">
    <property type="entry name" value="AP2/ERF_dom"/>
</dbReference>
<dbReference type="GO" id="GO:0009873">
    <property type="term" value="P:ethylene-activated signaling pathway"/>
    <property type="evidence" value="ECO:0007669"/>
    <property type="project" value="UniProtKB-KW"/>
</dbReference>
<dbReference type="GO" id="GO:0005634">
    <property type="term" value="C:nucleus"/>
    <property type="evidence" value="ECO:0007669"/>
    <property type="project" value="UniProtKB-SubCell"/>
</dbReference>
<keyword evidence="3" id="KW-0805">Transcription regulation</keyword>
<dbReference type="PROSITE" id="PS51032">
    <property type="entry name" value="AP2_ERF"/>
    <property type="match status" value="1"/>
</dbReference>
<dbReference type="PANTHER" id="PTHR31190:SF499">
    <property type="entry name" value="ETHYLENE-RESPONSIVE TRANSCRIPTION FACTOR ERF105"/>
    <property type="match status" value="1"/>
</dbReference>
<evidence type="ECO:0000313" key="12">
    <source>
        <dbReference type="Proteomes" id="UP001054252"/>
    </source>
</evidence>
<dbReference type="InterPro" id="IPR036955">
    <property type="entry name" value="AP2/ERF_dom_sf"/>
</dbReference>
<dbReference type="CDD" id="cd00018">
    <property type="entry name" value="AP2"/>
    <property type="match status" value="1"/>
</dbReference>
<feature type="compositionally biased region" description="Acidic residues" evidence="9">
    <location>
        <begin position="241"/>
        <end position="251"/>
    </location>
</feature>
<keyword evidence="4" id="KW-0238">DNA-binding</keyword>
<feature type="domain" description="AP2/ERF" evidence="10">
    <location>
        <begin position="160"/>
        <end position="218"/>
    </location>
</feature>
<evidence type="ECO:0000313" key="11">
    <source>
        <dbReference type="EMBL" id="GKV10825.1"/>
    </source>
</evidence>
<dbReference type="SUPFAM" id="SSF54171">
    <property type="entry name" value="DNA-binding domain"/>
    <property type="match status" value="1"/>
</dbReference>
<dbReference type="Gene3D" id="3.30.730.10">
    <property type="entry name" value="AP2/ERF domain"/>
    <property type="match status" value="1"/>
</dbReference>
<evidence type="ECO:0000256" key="3">
    <source>
        <dbReference type="ARBA" id="ARBA00023015"/>
    </source>
</evidence>
<keyword evidence="5" id="KW-0010">Activator</keyword>
<reference evidence="11 12" key="1">
    <citation type="journal article" date="2021" name="Commun. Biol.">
        <title>The genome of Shorea leprosula (Dipterocarpaceae) highlights the ecological relevance of drought in aseasonal tropical rainforests.</title>
        <authorList>
            <person name="Ng K.K.S."/>
            <person name="Kobayashi M.J."/>
            <person name="Fawcett J.A."/>
            <person name="Hatakeyama M."/>
            <person name="Paape T."/>
            <person name="Ng C.H."/>
            <person name="Ang C.C."/>
            <person name="Tnah L.H."/>
            <person name="Lee C.T."/>
            <person name="Nishiyama T."/>
            <person name="Sese J."/>
            <person name="O'Brien M.J."/>
            <person name="Copetti D."/>
            <person name="Mohd Noor M.I."/>
            <person name="Ong R.C."/>
            <person name="Putra M."/>
            <person name="Sireger I.Z."/>
            <person name="Indrioko S."/>
            <person name="Kosugi Y."/>
            <person name="Izuno A."/>
            <person name="Isagi Y."/>
            <person name="Lee S.L."/>
            <person name="Shimizu K.K."/>
        </authorList>
    </citation>
    <scope>NUCLEOTIDE SEQUENCE [LARGE SCALE GENOMIC DNA]</scope>
    <source>
        <strain evidence="11">214</strain>
    </source>
</reference>
<name>A0AAV5JKA1_9ROSI</name>
<feature type="compositionally biased region" description="Polar residues" evidence="9">
    <location>
        <begin position="135"/>
        <end position="144"/>
    </location>
</feature>
<dbReference type="Pfam" id="PF00847">
    <property type="entry name" value="AP2"/>
    <property type="match status" value="1"/>
</dbReference>
<feature type="compositionally biased region" description="Basic and acidic residues" evidence="9">
    <location>
        <begin position="223"/>
        <end position="240"/>
    </location>
</feature>
<keyword evidence="6" id="KW-0804">Transcription</keyword>
<comment type="subcellular location">
    <subcellularLocation>
        <location evidence="1">Nucleus</location>
    </subcellularLocation>
</comment>
<dbReference type="PANTHER" id="PTHR31190">
    <property type="entry name" value="DNA-BINDING DOMAIN"/>
    <property type="match status" value="1"/>
</dbReference>
<evidence type="ECO:0000256" key="8">
    <source>
        <dbReference type="ARBA" id="ARBA00024343"/>
    </source>
</evidence>
<evidence type="ECO:0000256" key="2">
    <source>
        <dbReference type="ARBA" id="ARBA00022745"/>
    </source>
</evidence>
<sequence>MAMPNEVSSALELIEFHLFEELSPIGGFSGSIVSEAKPDVSSISKIDSECLGTSDFFEFSPNMTSFPINGSDIFEFQSTAEIVDLTTPGNHDSRSESNAAAFEFGVKPKVHTKTSSEKRKPSLKISLPKETEWTQFADPNSQPDQALAKAKKPKAEESRHYRGVRQRPWGKFAAEIRDPNRKGSRIWLGTYATAIEAAKAYDRAAFKLRGAKAILNFPHEVGRCDESAGDEEKKRSRDIAGDGDGDGDGEEREAKAVKRENDDVTKCGDGGVLTPSSWTAFWDWESDVKGICNIPQFSPLSPHPPFGFPQVAVI</sequence>
<evidence type="ECO:0000256" key="6">
    <source>
        <dbReference type="ARBA" id="ARBA00023163"/>
    </source>
</evidence>
<dbReference type="SMART" id="SM00380">
    <property type="entry name" value="AP2"/>
    <property type="match status" value="1"/>
</dbReference>
<evidence type="ECO:0000259" key="10">
    <source>
        <dbReference type="PROSITE" id="PS51032"/>
    </source>
</evidence>
<evidence type="ECO:0000256" key="9">
    <source>
        <dbReference type="SAM" id="MobiDB-lite"/>
    </source>
</evidence>
<protein>
    <recommendedName>
        <fullName evidence="10">AP2/ERF domain-containing protein</fullName>
    </recommendedName>
</protein>